<dbReference type="PANTHER" id="PTHR30024">
    <property type="entry name" value="ALIPHATIC SULFONATES-BINDING PROTEIN-RELATED"/>
    <property type="match status" value="1"/>
</dbReference>
<accession>A0ABT1AE21</accession>
<proteinExistence type="inferred from homology"/>
<dbReference type="PANTHER" id="PTHR30024:SF47">
    <property type="entry name" value="TAURINE-BINDING PERIPLASMIC PROTEIN"/>
    <property type="match status" value="1"/>
</dbReference>
<dbReference type="Pfam" id="PF09084">
    <property type="entry name" value="NMT1"/>
    <property type="match status" value="1"/>
</dbReference>
<dbReference type="Gene3D" id="3.40.190.10">
    <property type="entry name" value="Periplasmic binding protein-like II"/>
    <property type="match status" value="2"/>
</dbReference>
<keyword evidence="6" id="KW-1185">Reference proteome</keyword>
<feature type="domain" description="SsuA/THI5-like" evidence="4">
    <location>
        <begin position="17"/>
        <end position="240"/>
    </location>
</feature>
<evidence type="ECO:0000256" key="2">
    <source>
        <dbReference type="ARBA" id="ARBA00010742"/>
    </source>
</evidence>
<comment type="subcellular location">
    <subcellularLocation>
        <location evidence="1">Periplasm</location>
    </subcellularLocation>
</comment>
<dbReference type="EMBL" id="JAMXHT010000001">
    <property type="protein sequence ID" value="MCO5396637.1"/>
    <property type="molecule type" value="Genomic_DNA"/>
</dbReference>
<dbReference type="RefSeq" id="WP_252675595.1">
    <property type="nucleotide sequence ID" value="NZ_JAMXHT010000001.1"/>
</dbReference>
<organism evidence="5 6">
    <name type="scientific">Ralstonia soli</name>
    <dbReference type="NCBI Taxonomy" id="2953896"/>
    <lineage>
        <taxon>Bacteria</taxon>
        <taxon>Pseudomonadati</taxon>
        <taxon>Pseudomonadota</taxon>
        <taxon>Betaproteobacteria</taxon>
        <taxon>Burkholderiales</taxon>
        <taxon>Burkholderiaceae</taxon>
        <taxon>Ralstonia</taxon>
    </lineage>
</organism>
<comment type="similarity">
    <text evidence="2">Belongs to the bacterial solute-binding protein SsuA/TauA family.</text>
</comment>
<evidence type="ECO:0000313" key="6">
    <source>
        <dbReference type="Proteomes" id="UP001162811"/>
    </source>
</evidence>
<name>A0ABT1AE21_9RALS</name>
<evidence type="ECO:0000259" key="4">
    <source>
        <dbReference type="Pfam" id="PF09084"/>
    </source>
</evidence>
<dbReference type="SUPFAM" id="SSF53850">
    <property type="entry name" value="Periplasmic binding protein-like II"/>
    <property type="match status" value="1"/>
</dbReference>
<reference evidence="5" key="1">
    <citation type="submission" date="2022-06" db="EMBL/GenBank/DDBJ databases">
        <authorList>
            <person name="Lu C.-H."/>
        </authorList>
    </citation>
    <scope>NUCLEOTIDE SEQUENCE</scope>
    <source>
        <strain evidence="5">21MJYT02-11</strain>
    </source>
</reference>
<reference evidence="5" key="2">
    <citation type="journal article" date="2023" name="Front. Microbiol.">
        <title>Ralstonia chuxiongensis sp. nov., Ralstonia mojiangensis sp. nov., and Ralstonia soli sp. nov., isolated from tobacco fields, are three novel species in the family Burkholderiaceae.</title>
        <authorList>
            <person name="Lu C.H."/>
            <person name="Zhang Y.Y."/>
            <person name="Jiang N."/>
            <person name="Chen W."/>
            <person name="Shao X."/>
            <person name="Zhao Z.M."/>
            <person name="Lu W.L."/>
            <person name="Hu X."/>
            <person name="Xi Y.X."/>
            <person name="Zou S.Y."/>
            <person name="Wei Q.J."/>
            <person name="Lin Z.L."/>
            <person name="Gong L."/>
            <person name="Gai X.T."/>
            <person name="Zhang L.Q."/>
            <person name="Li J.Y."/>
            <person name="Jin Y."/>
            <person name="Xia Z.Y."/>
        </authorList>
    </citation>
    <scope>NUCLEOTIDE SEQUENCE</scope>
    <source>
        <strain evidence="5">21MJYT02-11</strain>
    </source>
</reference>
<keyword evidence="3" id="KW-0732">Signal</keyword>
<comment type="caution">
    <text evidence="5">The sequence shown here is derived from an EMBL/GenBank/DDBJ whole genome shotgun (WGS) entry which is preliminary data.</text>
</comment>
<gene>
    <name evidence="5" type="ORF">NG900_00305</name>
</gene>
<dbReference type="Proteomes" id="UP001162811">
    <property type="component" value="Unassembled WGS sequence"/>
</dbReference>
<sequence>MSLRIAVPDLISNSYFPVEAAVELGYFKAEGIDVELELIFPVDKAYAALRDGKADLVGGSAHSALSAFPEWNGVKLLCAQAQGMYWFLVMRADLAATRNDLSIVRGRRIGAAPWVDMGLSQLLKEGGIDIERDNVEIAPVPGALTAGSNFGVAAAKALEEGKIDGFWANGMGTEVAVRRGVGTVVLDVRRGDGPKGCFDFTLASVAATDAFIKQSPDTAAGVVRAIVNTQRALTHDPTRATFVGKKLFPPSEAALIAELIRRDTPFYDASISEQTVAGMIAFARKLGLLKGNPAFRDVVATEFQHLWKHKN</sequence>
<evidence type="ECO:0000256" key="3">
    <source>
        <dbReference type="ARBA" id="ARBA00022729"/>
    </source>
</evidence>
<evidence type="ECO:0000313" key="5">
    <source>
        <dbReference type="EMBL" id="MCO5396637.1"/>
    </source>
</evidence>
<dbReference type="InterPro" id="IPR015168">
    <property type="entry name" value="SsuA/THI5"/>
</dbReference>
<protein>
    <submittedName>
        <fullName evidence="5">ABC transporter substrate-binding protein</fullName>
    </submittedName>
</protein>
<evidence type="ECO:0000256" key="1">
    <source>
        <dbReference type="ARBA" id="ARBA00004418"/>
    </source>
</evidence>